<name>A0A804HMG5_MUSAM</name>
<dbReference type="EMBL" id="HG996466">
    <property type="protein sequence ID" value="CAG1860236.1"/>
    <property type="molecule type" value="Genomic_DNA"/>
</dbReference>
<dbReference type="InParanoid" id="A0A804HMG5"/>
<dbReference type="EnsemblPlants" id="Ma00_t02040.1">
    <property type="protein sequence ID" value="Ma00_p02040.1"/>
    <property type="gene ID" value="Ma00_g02040"/>
</dbReference>
<reference evidence="3" key="2">
    <citation type="submission" date="2021-05" db="UniProtKB">
        <authorList>
            <consortium name="EnsemblPlants"/>
        </authorList>
    </citation>
    <scope>IDENTIFICATION</scope>
    <source>
        <strain evidence="3">subsp. malaccensis</strain>
    </source>
</reference>
<keyword evidence="1" id="KW-0472">Membrane</keyword>
<evidence type="ECO:0000313" key="2">
    <source>
        <dbReference type="EMBL" id="CAG1860236.1"/>
    </source>
</evidence>
<dbReference type="SUPFAM" id="SSF110019">
    <property type="entry name" value="ERO1-like"/>
    <property type="match status" value="1"/>
</dbReference>
<protein>
    <submittedName>
        <fullName evidence="2">(wild Malaysian banana) hypothetical protein</fullName>
    </submittedName>
</protein>
<evidence type="ECO:0000313" key="4">
    <source>
        <dbReference type="Proteomes" id="UP000012960"/>
    </source>
</evidence>
<dbReference type="Proteomes" id="UP000012960">
    <property type="component" value="Unplaced"/>
</dbReference>
<reference evidence="2" key="1">
    <citation type="submission" date="2021-03" db="EMBL/GenBank/DDBJ databases">
        <authorList>
            <consortium name="Genoscope - CEA"/>
            <person name="William W."/>
        </authorList>
    </citation>
    <scope>NUCLEOTIDE SEQUENCE</scope>
    <source>
        <strain evidence="2">Doubled-haploid Pahang</strain>
    </source>
</reference>
<dbReference type="AlphaFoldDB" id="A0A804HMG5"/>
<evidence type="ECO:0000313" key="3">
    <source>
        <dbReference type="EnsemblPlants" id="Ma00_p02040.1"/>
    </source>
</evidence>
<dbReference type="Gramene" id="Ma00_t02040.1">
    <property type="protein sequence ID" value="Ma00_p02040.1"/>
    <property type="gene ID" value="Ma00_g02040"/>
</dbReference>
<keyword evidence="4" id="KW-1185">Reference proteome</keyword>
<proteinExistence type="predicted"/>
<organism evidence="3 4">
    <name type="scientific">Musa acuminata subsp. malaccensis</name>
    <name type="common">Wild banana</name>
    <name type="synonym">Musa malaccensis</name>
    <dbReference type="NCBI Taxonomy" id="214687"/>
    <lineage>
        <taxon>Eukaryota</taxon>
        <taxon>Viridiplantae</taxon>
        <taxon>Streptophyta</taxon>
        <taxon>Embryophyta</taxon>
        <taxon>Tracheophyta</taxon>
        <taxon>Spermatophyta</taxon>
        <taxon>Magnoliopsida</taxon>
        <taxon>Liliopsida</taxon>
        <taxon>Zingiberales</taxon>
        <taxon>Musaceae</taxon>
        <taxon>Musa</taxon>
    </lineage>
</organism>
<gene>
    <name evidence="2" type="ORF">GSMUA_305320.1</name>
</gene>
<evidence type="ECO:0000256" key="1">
    <source>
        <dbReference type="ARBA" id="ARBA00023136"/>
    </source>
</evidence>
<accession>A0A804HMG5</accession>
<dbReference type="InterPro" id="IPR037192">
    <property type="entry name" value="ERO1-like_sf"/>
</dbReference>
<sequence length="42" mass="5029">MAYVGCEKCRLWENLQTQEIVWNMPNTTLAMMWSILKHKNIC</sequence>